<gene>
    <name evidence="1" type="ORF">ACFOKA_01460</name>
</gene>
<reference evidence="2" key="1">
    <citation type="journal article" date="2019" name="Int. J. Syst. Evol. Microbiol.">
        <title>The Global Catalogue of Microorganisms (GCM) 10K type strain sequencing project: providing services to taxonomists for standard genome sequencing and annotation.</title>
        <authorList>
            <consortium name="The Broad Institute Genomics Platform"/>
            <consortium name="The Broad Institute Genome Sequencing Center for Infectious Disease"/>
            <person name="Wu L."/>
            <person name="Ma J."/>
        </authorList>
    </citation>
    <scope>NUCLEOTIDE SEQUENCE [LARGE SCALE GENOMIC DNA]</scope>
    <source>
        <strain evidence="2">KCTC 62164</strain>
    </source>
</reference>
<protein>
    <submittedName>
        <fullName evidence="1">Uncharacterized protein</fullName>
    </submittedName>
</protein>
<dbReference type="Proteomes" id="UP001595444">
    <property type="component" value="Unassembled WGS sequence"/>
</dbReference>
<proteinExistence type="predicted"/>
<name>A0ABV7D1F9_9PROT</name>
<sequence>MQLDTGKKRIEGKDMGLGDWILTKTIKNTIASMDFATGGDNHNMERALFWASTRSSEVDIMAHLRWIERFPQHSISKEGATAADIVKADLEKGLVPEHNETKAEKVRALIDQEIRKGML</sequence>
<evidence type="ECO:0000313" key="2">
    <source>
        <dbReference type="Proteomes" id="UP001595444"/>
    </source>
</evidence>
<keyword evidence="2" id="KW-1185">Reference proteome</keyword>
<dbReference type="RefSeq" id="WP_194214940.1">
    <property type="nucleotide sequence ID" value="NZ_CP061205.1"/>
</dbReference>
<organism evidence="1 2">
    <name type="scientific">Kordiimonas pumila</name>
    <dbReference type="NCBI Taxonomy" id="2161677"/>
    <lineage>
        <taxon>Bacteria</taxon>
        <taxon>Pseudomonadati</taxon>
        <taxon>Pseudomonadota</taxon>
        <taxon>Alphaproteobacteria</taxon>
        <taxon>Kordiimonadales</taxon>
        <taxon>Kordiimonadaceae</taxon>
        <taxon>Kordiimonas</taxon>
    </lineage>
</organism>
<dbReference type="EMBL" id="JBHRSL010000001">
    <property type="protein sequence ID" value="MFC3050565.1"/>
    <property type="molecule type" value="Genomic_DNA"/>
</dbReference>
<evidence type="ECO:0000313" key="1">
    <source>
        <dbReference type="EMBL" id="MFC3050565.1"/>
    </source>
</evidence>
<accession>A0ABV7D1F9</accession>
<comment type="caution">
    <text evidence="1">The sequence shown here is derived from an EMBL/GenBank/DDBJ whole genome shotgun (WGS) entry which is preliminary data.</text>
</comment>